<evidence type="ECO:0000256" key="1">
    <source>
        <dbReference type="SAM" id="MobiDB-lite"/>
    </source>
</evidence>
<evidence type="ECO:0000313" key="2">
    <source>
        <dbReference type="EMBL" id="MCH6472086.1"/>
    </source>
</evidence>
<feature type="compositionally biased region" description="Basic and acidic residues" evidence="1">
    <location>
        <begin position="1"/>
        <end position="14"/>
    </location>
</feature>
<comment type="caution">
    <text evidence="2">The sequence shown here is derived from an EMBL/GenBank/DDBJ whole genome shotgun (WGS) entry which is preliminary data.</text>
</comment>
<reference evidence="2 3" key="1">
    <citation type="submission" date="2022-03" db="EMBL/GenBank/DDBJ databases">
        <title>Sinomonas sp. isolated from a soil.</title>
        <authorList>
            <person name="Han J."/>
            <person name="Kim D.-U."/>
        </authorList>
    </citation>
    <scope>NUCLEOTIDE SEQUENCE [LARGE SCALE GENOMIC DNA]</scope>
    <source>
        <strain evidence="2 3">5-5</strain>
    </source>
</reference>
<accession>A0ABS9U5W0</accession>
<evidence type="ECO:0000313" key="3">
    <source>
        <dbReference type="Proteomes" id="UP001202922"/>
    </source>
</evidence>
<protein>
    <submittedName>
        <fullName evidence="2">Uncharacterized protein</fullName>
    </submittedName>
</protein>
<gene>
    <name evidence="2" type="ORF">L0M17_19305</name>
</gene>
<dbReference type="EMBL" id="JAKZBV010000001">
    <property type="protein sequence ID" value="MCH6472086.1"/>
    <property type="molecule type" value="Genomic_DNA"/>
</dbReference>
<dbReference type="RefSeq" id="WP_241055999.1">
    <property type="nucleotide sequence ID" value="NZ_JAKZBV010000001.1"/>
</dbReference>
<dbReference type="Proteomes" id="UP001202922">
    <property type="component" value="Unassembled WGS sequence"/>
</dbReference>
<organism evidence="2 3">
    <name type="scientific">Sinomonas terrae</name>
    <dbReference type="NCBI Taxonomy" id="2908838"/>
    <lineage>
        <taxon>Bacteria</taxon>
        <taxon>Bacillati</taxon>
        <taxon>Actinomycetota</taxon>
        <taxon>Actinomycetes</taxon>
        <taxon>Micrococcales</taxon>
        <taxon>Micrococcaceae</taxon>
        <taxon>Sinomonas</taxon>
    </lineage>
</organism>
<name>A0ABS9U5W0_9MICC</name>
<proteinExistence type="predicted"/>
<sequence length="111" mass="12778">MEWTQDGRTHRYEDPGPGTGPLSRLPVGSELKVRVSLGPVSFYALTRLWSADRIRVSWHDDSYAYRKAWIPARWVRTVTDEEYRAEEARRFAAVETRTRNGRAPGGARTRS</sequence>
<keyword evidence="3" id="KW-1185">Reference proteome</keyword>
<feature type="region of interest" description="Disordered" evidence="1">
    <location>
        <begin position="1"/>
        <end position="25"/>
    </location>
</feature>